<organism evidence="1 2">
    <name type="scientific">Candidatus Gottesmanbacteria bacterium CG11_big_fil_rev_8_21_14_0_20_37_11</name>
    <dbReference type="NCBI Taxonomy" id="1974575"/>
    <lineage>
        <taxon>Bacteria</taxon>
        <taxon>Candidatus Gottesmaniibacteriota</taxon>
    </lineage>
</organism>
<dbReference type="EMBL" id="PCWS01000147">
    <property type="protein sequence ID" value="PIR07726.1"/>
    <property type="molecule type" value="Genomic_DNA"/>
</dbReference>
<dbReference type="AlphaFoldDB" id="A0A2H0NHX1"/>
<comment type="caution">
    <text evidence="1">The sequence shown here is derived from an EMBL/GenBank/DDBJ whole genome shotgun (WGS) entry which is preliminary data.</text>
</comment>
<proteinExistence type="predicted"/>
<gene>
    <name evidence="1" type="ORF">COV53_06760</name>
</gene>
<accession>A0A2H0NHX1</accession>
<evidence type="ECO:0000313" key="2">
    <source>
        <dbReference type="Proteomes" id="UP000230707"/>
    </source>
</evidence>
<protein>
    <submittedName>
        <fullName evidence="1">Uncharacterized protein</fullName>
    </submittedName>
</protein>
<evidence type="ECO:0000313" key="1">
    <source>
        <dbReference type="EMBL" id="PIR07726.1"/>
    </source>
</evidence>
<reference evidence="1 2" key="1">
    <citation type="submission" date="2017-09" db="EMBL/GenBank/DDBJ databases">
        <title>Depth-based differentiation of microbial function through sediment-hosted aquifers and enrichment of novel symbionts in the deep terrestrial subsurface.</title>
        <authorList>
            <person name="Probst A.J."/>
            <person name="Ladd B."/>
            <person name="Jarett J.K."/>
            <person name="Geller-Mcgrath D.E."/>
            <person name="Sieber C.M."/>
            <person name="Emerson J.B."/>
            <person name="Anantharaman K."/>
            <person name="Thomas B.C."/>
            <person name="Malmstrom R."/>
            <person name="Stieglmeier M."/>
            <person name="Klingl A."/>
            <person name="Woyke T."/>
            <person name="Ryan C.M."/>
            <person name="Banfield J.F."/>
        </authorList>
    </citation>
    <scope>NUCLEOTIDE SEQUENCE [LARGE SCALE GENOMIC DNA]</scope>
    <source>
        <strain evidence="1">CG11_big_fil_rev_8_21_14_0_20_37_11</strain>
    </source>
</reference>
<sequence length="97" mass="11453">MPDDIYTLFIDKLKKDKGEKEAKNYLNSLTKISAVDLFTTLLSFMSEKDMEELEKMSDDDMKKEMERRFKEKTGIAPWEFVKGLQDRIAEEYLISET</sequence>
<name>A0A2H0NHX1_9BACT</name>
<dbReference type="Proteomes" id="UP000230707">
    <property type="component" value="Unassembled WGS sequence"/>
</dbReference>